<dbReference type="Proteomes" id="UP001165685">
    <property type="component" value="Unassembled WGS sequence"/>
</dbReference>
<dbReference type="PANTHER" id="PTHR43245:SF51">
    <property type="entry name" value="SHORT CHAIN DEHYDROGENASE_REDUCTASE FAMILY 42E, MEMBER 2"/>
    <property type="match status" value="1"/>
</dbReference>
<dbReference type="EMBL" id="JAQFWP010000007">
    <property type="protein sequence ID" value="MDA2804026.1"/>
    <property type="molecule type" value="Genomic_DNA"/>
</dbReference>
<gene>
    <name evidence="2" type="ORF">O4U47_05845</name>
</gene>
<dbReference type="InterPro" id="IPR050177">
    <property type="entry name" value="Lipid_A_modif_metabolic_enz"/>
</dbReference>
<dbReference type="PANTHER" id="PTHR43245">
    <property type="entry name" value="BIFUNCTIONAL POLYMYXIN RESISTANCE PROTEIN ARNA"/>
    <property type="match status" value="1"/>
</dbReference>
<accession>A0ABT4TH89</accession>
<dbReference type="RefSeq" id="WP_270676512.1">
    <property type="nucleotide sequence ID" value="NZ_JAQFWP010000007.1"/>
</dbReference>
<sequence>MATAITGATGFLGLHLLEHIAAGREGEAPGEVVLLSRRTREDALGLVYRHLEARGFDAEAVARALGRMEVVSADVTRPRLGLADEAHAELADRIDEMWHSAGDTTLSDDADHVHSVNVEGTRNVLALLERSARRPVLRHMSTVAVAGRRAEGLVGDGDFDGSYGFHTPYERSKYDAEELVRDWAERTGGSAAVFRPSILVTDRPAYPGRPVNMLEQLQHTLGAVHTALADSLRGREVPVAVAPIVHMVPVEDAAHAMAAAAPRLTGAGAHTCNVVTRKGTSLFEAAGVLAEPFGIRVVPSDSSIPADVAGAVADKFRGLIGHEDHTRRFSDAVLHSLGLRLAPSRRVDTAYLRRALLNGATAAPA</sequence>
<protein>
    <submittedName>
        <fullName evidence="2">SDR family oxidoreductase</fullName>
    </submittedName>
</protein>
<evidence type="ECO:0000313" key="2">
    <source>
        <dbReference type="EMBL" id="MDA2804026.1"/>
    </source>
</evidence>
<evidence type="ECO:0000313" key="3">
    <source>
        <dbReference type="Proteomes" id="UP001165685"/>
    </source>
</evidence>
<evidence type="ECO:0000259" key="1">
    <source>
        <dbReference type="Pfam" id="PF07993"/>
    </source>
</evidence>
<dbReference type="Pfam" id="PF07993">
    <property type="entry name" value="NAD_binding_4"/>
    <property type="match status" value="1"/>
</dbReference>
<name>A0ABT4TH89_9ACTN</name>
<comment type="caution">
    <text evidence="2">The sequence shown here is derived from an EMBL/GenBank/DDBJ whole genome shotgun (WGS) entry which is preliminary data.</text>
</comment>
<dbReference type="SUPFAM" id="SSF51735">
    <property type="entry name" value="NAD(P)-binding Rossmann-fold domains"/>
    <property type="match status" value="1"/>
</dbReference>
<proteinExistence type="predicted"/>
<organism evidence="2 3">
    <name type="scientific">Nocardiopsis suaedae</name>
    <dbReference type="NCBI Taxonomy" id="3018444"/>
    <lineage>
        <taxon>Bacteria</taxon>
        <taxon>Bacillati</taxon>
        <taxon>Actinomycetota</taxon>
        <taxon>Actinomycetes</taxon>
        <taxon>Streptosporangiales</taxon>
        <taxon>Nocardiopsidaceae</taxon>
        <taxon>Nocardiopsis</taxon>
    </lineage>
</organism>
<keyword evidence="3" id="KW-1185">Reference proteome</keyword>
<feature type="domain" description="Thioester reductase (TE)" evidence="1">
    <location>
        <begin position="5"/>
        <end position="256"/>
    </location>
</feature>
<dbReference type="InterPro" id="IPR036291">
    <property type="entry name" value="NAD(P)-bd_dom_sf"/>
</dbReference>
<dbReference type="Gene3D" id="3.40.50.720">
    <property type="entry name" value="NAD(P)-binding Rossmann-like Domain"/>
    <property type="match status" value="1"/>
</dbReference>
<dbReference type="InterPro" id="IPR013120">
    <property type="entry name" value="FAR_NAD-bd"/>
</dbReference>
<reference evidence="2" key="1">
    <citation type="submission" date="2023-01" db="EMBL/GenBank/DDBJ databases">
        <title>Draft genome sequence of Nocardiopsis sp. LSu2-4 isolated from halophytes.</title>
        <authorList>
            <person name="Duangmal K."/>
            <person name="Chantavorakit T."/>
        </authorList>
    </citation>
    <scope>NUCLEOTIDE SEQUENCE</scope>
    <source>
        <strain evidence="2">LSu2-4</strain>
    </source>
</reference>